<protein>
    <recommendedName>
        <fullName evidence="2">Sulfocyanin-like C-terminal domain-containing protein</fullName>
    </recommendedName>
</protein>
<name>A0ABY7JZC4_9ACTN</name>
<gene>
    <name evidence="3" type="ORF">M6B22_03115</name>
</gene>
<dbReference type="RefSeq" id="WP_269444316.1">
    <property type="nucleotide sequence ID" value="NZ_CP097463.1"/>
</dbReference>
<dbReference type="PROSITE" id="PS00079">
    <property type="entry name" value="MULTICOPPER_OXIDASE1"/>
    <property type="match status" value="1"/>
</dbReference>
<dbReference type="InterPro" id="IPR008972">
    <property type="entry name" value="Cupredoxin"/>
</dbReference>
<dbReference type="InterPro" id="IPR006311">
    <property type="entry name" value="TAT_signal"/>
</dbReference>
<organism evidence="3 4">
    <name type="scientific">Jatrophihabitans cynanchi</name>
    <dbReference type="NCBI Taxonomy" id="2944128"/>
    <lineage>
        <taxon>Bacteria</taxon>
        <taxon>Bacillati</taxon>
        <taxon>Actinomycetota</taxon>
        <taxon>Actinomycetes</taxon>
        <taxon>Jatrophihabitantales</taxon>
        <taxon>Jatrophihabitantaceae</taxon>
        <taxon>Jatrophihabitans</taxon>
    </lineage>
</organism>
<evidence type="ECO:0000259" key="2">
    <source>
        <dbReference type="Pfam" id="PF06525"/>
    </source>
</evidence>
<dbReference type="SUPFAM" id="SSF49503">
    <property type="entry name" value="Cupredoxins"/>
    <property type="match status" value="1"/>
</dbReference>
<dbReference type="InterPro" id="IPR049544">
    <property type="entry name" value="SoxE-like_C"/>
</dbReference>
<dbReference type="Pfam" id="PF06525">
    <property type="entry name" value="SoxE"/>
    <property type="match status" value="1"/>
</dbReference>
<evidence type="ECO:0000256" key="1">
    <source>
        <dbReference type="ARBA" id="ARBA00022723"/>
    </source>
</evidence>
<dbReference type="EMBL" id="CP097463">
    <property type="protein sequence ID" value="WAX57769.1"/>
    <property type="molecule type" value="Genomic_DNA"/>
</dbReference>
<dbReference type="PROSITE" id="PS51318">
    <property type="entry name" value="TAT"/>
    <property type="match status" value="1"/>
</dbReference>
<keyword evidence="1" id="KW-0479">Metal-binding</keyword>
<dbReference type="InterPro" id="IPR033138">
    <property type="entry name" value="Cu_oxidase_CS"/>
</dbReference>
<reference evidence="3" key="1">
    <citation type="submission" date="2022-05" db="EMBL/GenBank/DDBJ databases">
        <title>Jatrophihabitans sp. SB3-54 whole genome sequence.</title>
        <authorList>
            <person name="Suh M.K."/>
            <person name="Eom M.K."/>
            <person name="Kim J.S."/>
            <person name="Kim H.S."/>
            <person name="Do H.E."/>
            <person name="Shin Y.K."/>
            <person name="Lee J.-S."/>
        </authorList>
    </citation>
    <scope>NUCLEOTIDE SEQUENCE</scope>
    <source>
        <strain evidence="3">SB3-54</strain>
    </source>
</reference>
<evidence type="ECO:0000313" key="4">
    <source>
        <dbReference type="Proteomes" id="UP001164693"/>
    </source>
</evidence>
<sequence>MSAPTSRPPLGRRGLLTGAAAVVLLAAGSTMAVAGASGAFGSQHRGRDASCAAPTLPGAKVSVRLVDMRSMTTRGGMMGGSGGMMRQGDWRNFYRGMMRVLASPTSVRAGTVSLTVTNTGYLAHELVVLPLAAGQQPGARSVGAGGTVDEAGRLGEASASCAAGHGDGITAGATGWMSLHLPAGRYELVCNLPGHYAAGMFTTLEVA</sequence>
<keyword evidence="4" id="KW-1185">Reference proteome</keyword>
<accession>A0ABY7JZC4</accession>
<dbReference type="Proteomes" id="UP001164693">
    <property type="component" value="Chromosome"/>
</dbReference>
<evidence type="ECO:0000313" key="3">
    <source>
        <dbReference type="EMBL" id="WAX57769.1"/>
    </source>
</evidence>
<dbReference type="Gene3D" id="2.60.40.420">
    <property type="entry name" value="Cupredoxins - blue copper proteins"/>
    <property type="match status" value="1"/>
</dbReference>
<feature type="domain" description="Sulfocyanin-like C-terminal" evidence="2">
    <location>
        <begin position="111"/>
        <end position="206"/>
    </location>
</feature>
<proteinExistence type="predicted"/>